<dbReference type="NCBIfam" id="TIGR03581">
    <property type="entry name" value="EF_0839"/>
    <property type="match status" value="1"/>
</dbReference>
<dbReference type="EMBL" id="VBWP01000014">
    <property type="protein sequence ID" value="TLG71240.1"/>
    <property type="molecule type" value="Genomic_DNA"/>
</dbReference>
<dbReference type="InParanoid" id="A0A5R8Q746"/>
<keyword evidence="2" id="KW-1185">Reference proteome</keyword>
<dbReference type="InterPro" id="IPR013785">
    <property type="entry name" value="Aldolase_TIM"/>
</dbReference>
<dbReference type="SUPFAM" id="SSF51569">
    <property type="entry name" value="Aldolase"/>
    <property type="match status" value="1"/>
</dbReference>
<gene>
    <name evidence="1" type="ORF">FEZ08_11335</name>
</gene>
<dbReference type="AlphaFoldDB" id="A0A5R8Q746"/>
<organism evidence="1 2">
    <name type="scientific">Culicoidibacter larvae</name>
    <dbReference type="NCBI Taxonomy" id="2579976"/>
    <lineage>
        <taxon>Bacteria</taxon>
        <taxon>Bacillati</taxon>
        <taxon>Bacillota</taxon>
        <taxon>Culicoidibacteria</taxon>
        <taxon>Culicoidibacterales</taxon>
        <taxon>Culicoidibacteraceae</taxon>
        <taxon>Culicoidibacter</taxon>
    </lineage>
</organism>
<accession>A0A5R8Q746</accession>
<proteinExistence type="predicted"/>
<comment type="caution">
    <text evidence="1">The sequence shown here is derived from an EMBL/GenBank/DDBJ whole genome shotgun (WGS) entry which is preliminary data.</text>
</comment>
<dbReference type="RefSeq" id="WP_138192472.1">
    <property type="nucleotide sequence ID" value="NZ_VBWP01000014.1"/>
</dbReference>
<sequence length="245" mass="26074">MNTKISFYKGRVALNVLTNSLENAKAIYDATEGHVVVGLLSADYPDVPSAITDMKQYQEAIDNAISVGLGAGNPKQWRAVAEISAVLKPQHANQVFPAVGFTRAKIDNDTSFINTLVSPSGTPGMVKITTGPLSSQAPDGVVPVESAIALIKDMGGSSIKFFPMKGLATKDEYIAVAKACAEHDLALEPTGGIDLDNFEEIVQIALDAGVKEIIPHVYTSIIDKDSGSTRIEDVETLYAIIKKIV</sequence>
<dbReference type="Pfam" id="PF07071">
    <property type="entry name" value="KDGP_aldolase"/>
    <property type="match status" value="1"/>
</dbReference>
<evidence type="ECO:0000313" key="1">
    <source>
        <dbReference type="EMBL" id="TLG71240.1"/>
    </source>
</evidence>
<dbReference type="Gene3D" id="3.20.20.70">
    <property type="entry name" value="Aldolase class I"/>
    <property type="match status" value="1"/>
</dbReference>
<dbReference type="Proteomes" id="UP000306912">
    <property type="component" value="Unassembled WGS sequence"/>
</dbReference>
<keyword evidence="1" id="KW-0456">Lyase</keyword>
<dbReference type="OrthoDB" id="6580179at2"/>
<dbReference type="InterPro" id="IPR010763">
    <property type="entry name" value="DgaF"/>
</dbReference>
<name>A0A5R8Q746_9FIRM</name>
<dbReference type="GO" id="GO:0016829">
    <property type="term" value="F:lyase activity"/>
    <property type="evidence" value="ECO:0007669"/>
    <property type="project" value="UniProtKB-KW"/>
</dbReference>
<dbReference type="NCBIfam" id="NF047796">
    <property type="entry name" value="DhDoxPGlucAldDagF"/>
    <property type="match status" value="1"/>
</dbReference>
<protein>
    <submittedName>
        <fullName evidence="1">Oxo-acid lyase</fullName>
    </submittedName>
</protein>
<reference evidence="1 2" key="1">
    <citation type="submission" date="2019-05" db="EMBL/GenBank/DDBJ databases">
        <title>Culicoidintestinum kansasii gen. nov., sp. nov. from the gastrointestinal tract of the biting midge, Culicoides sonorensis.</title>
        <authorList>
            <person name="Neupane S."/>
            <person name="Ghosh A."/>
            <person name="Gunther S."/>
            <person name="Martin K."/>
            <person name="Zurek L."/>
        </authorList>
    </citation>
    <scope>NUCLEOTIDE SEQUENCE [LARGE SCALE GENOMIC DNA]</scope>
    <source>
        <strain evidence="1 2">CS-1</strain>
    </source>
</reference>
<evidence type="ECO:0000313" key="2">
    <source>
        <dbReference type="Proteomes" id="UP000306912"/>
    </source>
</evidence>